<feature type="non-terminal residue" evidence="3">
    <location>
        <position position="1"/>
    </location>
</feature>
<evidence type="ECO:0000256" key="1">
    <source>
        <dbReference type="SAM" id="Phobius"/>
    </source>
</evidence>
<feature type="non-terminal residue" evidence="3">
    <location>
        <position position="109"/>
    </location>
</feature>
<evidence type="ECO:0000259" key="2">
    <source>
        <dbReference type="SMART" id="SM00385"/>
    </source>
</evidence>
<dbReference type="Proteomes" id="UP000654075">
    <property type="component" value="Unassembled WGS sequence"/>
</dbReference>
<dbReference type="AlphaFoldDB" id="A0A813EP52"/>
<dbReference type="InterPro" id="IPR013763">
    <property type="entry name" value="Cyclin-like_dom"/>
</dbReference>
<accession>A0A813EP52</accession>
<dbReference type="EMBL" id="CAJNNV010013834">
    <property type="protein sequence ID" value="CAE8602091.1"/>
    <property type="molecule type" value="Genomic_DNA"/>
</dbReference>
<dbReference type="Gene3D" id="1.10.472.10">
    <property type="entry name" value="Cyclin-like"/>
    <property type="match status" value="1"/>
</dbReference>
<dbReference type="SUPFAM" id="SSF47954">
    <property type="entry name" value="Cyclin-like"/>
    <property type="match status" value="2"/>
</dbReference>
<keyword evidence="1" id="KW-0812">Transmembrane</keyword>
<keyword evidence="1" id="KW-0472">Membrane</keyword>
<dbReference type="InterPro" id="IPR039361">
    <property type="entry name" value="Cyclin"/>
</dbReference>
<dbReference type="InterPro" id="IPR036915">
    <property type="entry name" value="Cyclin-like_sf"/>
</dbReference>
<gene>
    <name evidence="3" type="ORF">PGLA1383_LOCUS20350</name>
</gene>
<keyword evidence="1" id="KW-1133">Transmembrane helix</keyword>
<reference evidence="3" key="1">
    <citation type="submission" date="2021-02" db="EMBL/GenBank/DDBJ databases">
        <authorList>
            <person name="Dougan E. K."/>
            <person name="Rhodes N."/>
            <person name="Thang M."/>
            <person name="Chan C."/>
        </authorList>
    </citation>
    <scope>NUCLEOTIDE SEQUENCE</scope>
</reference>
<name>A0A813EP52_POLGL</name>
<dbReference type="InterPro" id="IPR004367">
    <property type="entry name" value="Cyclin_C-dom"/>
</dbReference>
<protein>
    <recommendedName>
        <fullName evidence="2">Cyclin-like domain-containing protein</fullName>
    </recommendedName>
</protein>
<feature type="transmembrane region" description="Helical" evidence="1">
    <location>
        <begin position="18"/>
        <end position="37"/>
    </location>
</feature>
<dbReference type="OrthoDB" id="5590282at2759"/>
<dbReference type="CDD" id="cd20537">
    <property type="entry name" value="CYCLIN_CCNO-like_rpt2"/>
    <property type="match status" value="1"/>
</dbReference>
<keyword evidence="4" id="KW-1185">Reference proteome</keyword>
<evidence type="ECO:0000313" key="3">
    <source>
        <dbReference type="EMBL" id="CAE8602091.1"/>
    </source>
</evidence>
<feature type="domain" description="Cyclin-like" evidence="2">
    <location>
        <begin position="35"/>
        <end position="109"/>
    </location>
</feature>
<organism evidence="3 4">
    <name type="scientific">Polarella glacialis</name>
    <name type="common">Dinoflagellate</name>
    <dbReference type="NCBI Taxonomy" id="89957"/>
    <lineage>
        <taxon>Eukaryota</taxon>
        <taxon>Sar</taxon>
        <taxon>Alveolata</taxon>
        <taxon>Dinophyceae</taxon>
        <taxon>Suessiales</taxon>
        <taxon>Suessiaceae</taxon>
        <taxon>Polarella</taxon>
    </lineage>
</organism>
<comment type="caution">
    <text evidence="3">The sequence shown here is derived from an EMBL/GenBank/DDBJ whole genome shotgun (WGS) entry which is preliminary data.</text>
</comment>
<dbReference type="Pfam" id="PF02984">
    <property type="entry name" value="Cyclin_C"/>
    <property type="match status" value="1"/>
</dbReference>
<dbReference type="SMART" id="SM00385">
    <property type="entry name" value="CYCLIN"/>
    <property type="match status" value="1"/>
</dbReference>
<dbReference type="PANTHER" id="PTHR10177">
    <property type="entry name" value="CYCLINS"/>
    <property type="match status" value="1"/>
</dbReference>
<evidence type="ECO:0000313" key="4">
    <source>
        <dbReference type="Proteomes" id="UP000654075"/>
    </source>
</evidence>
<proteinExistence type="predicted"/>
<sequence length="109" mass="12645">VYITDNAYTKDDILLMEVSMLTVLGFNICCPTVAHFLERYQRLNRCTEEHFHLMQYLVELCLPELKMMRYTPSHLAAAAAVLSNKLLKQHPAWPPCMVRNSNQTESMLK</sequence>